<sequence length="179" mass="19504">MPFTRAEKDQMIARYRELLARSQAVILADYQGLDAMSMYRLRQKIRKSGGVFHVTKNTLLRIALQQAGWTVPEDLLQGPTAAAFCLEDPPVVAKALLEFAEESKILKVKGGLLDGRRLRPEDVKALSELPPRPVVLGQVLGAIQAPAAQLAGVLTAVLQQVVGVLQARADQLKEASQTP</sequence>
<keyword evidence="2 5" id="KW-0689">Ribosomal protein</keyword>
<dbReference type="Gene3D" id="6.10.250.290">
    <property type="match status" value="1"/>
</dbReference>
<dbReference type="OrthoDB" id="9808307at2"/>
<dbReference type="PANTHER" id="PTHR11560">
    <property type="entry name" value="39S RIBOSOMAL PROTEIN L10, MITOCHONDRIAL"/>
    <property type="match status" value="1"/>
</dbReference>
<dbReference type="HAMAP" id="MF_00362">
    <property type="entry name" value="Ribosomal_uL10"/>
    <property type="match status" value="1"/>
</dbReference>
<dbReference type="Proteomes" id="UP000197025">
    <property type="component" value="Unassembled WGS sequence"/>
</dbReference>
<dbReference type="Pfam" id="PF00466">
    <property type="entry name" value="Ribosomal_L10"/>
    <property type="match status" value="1"/>
</dbReference>
<comment type="similarity">
    <text evidence="1 5">Belongs to the universal ribosomal protein uL10 family.</text>
</comment>
<accession>A0A212RFT2</accession>
<dbReference type="InterPro" id="IPR001790">
    <property type="entry name" value="Ribosomal_uL10"/>
</dbReference>
<comment type="subunit">
    <text evidence="5">Part of the ribosomal stalk of the 50S ribosomal subunit. The N-terminus interacts with L11 and the large rRNA to form the base of the stalk. The C-terminus forms an elongated spine to which L12 dimers bind in a sequential fashion forming a multimeric L10(L12)X complex.</text>
</comment>
<name>A0A212RFT2_9CHLR</name>
<dbReference type="InterPro" id="IPR047865">
    <property type="entry name" value="Ribosomal_uL10_bac_type"/>
</dbReference>
<protein>
    <recommendedName>
        <fullName evidence="4 5">Large ribosomal subunit protein uL10</fullName>
    </recommendedName>
</protein>
<organism evidence="6 7">
    <name type="scientific">Thermoflexus hugenholtzii JAD2</name>
    <dbReference type="NCBI Taxonomy" id="877466"/>
    <lineage>
        <taxon>Bacteria</taxon>
        <taxon>Bacillati</taxon>
        <taxon>Chloroflexota</taxon>
        <taxon>Thermoflexia</taxon>
        <taxon>Thermoflexales</taxon>
        <taxon>Thermoflexaceae</taxon>
        <taxon>Thermoflexus</taxon>
    </lineage>
</organism>
<dbReference type="GO" id="GO:0006412">
    <property type="term" value="P:translation"/>
    <property type="evidence" value="ECO:0007669"/>
    <property type="project" value="UniProtKB-UniRule"/>
</dbReference>
<keyword evidence="5" id="KW-0699">rRNA-binding</keyword>
<evidence type="ECO:0000313" key="7">
    <source>
        <dbReference type="Proteomes" id="UP000197025"/>
    </source>
</evidence>
<evidence type="ECO:0000256" key="2">
    <source>
        <dbReference type="ARBA" id="ARBA00022980"/>
    </source>
</evidence>
<dbReference type="EMBL" id="FYEK01000046">
    <property type="protein sequence ID" value="SNB71083.1"/>
    <property type="molecule type" value="Genomic_DNA"/>
</dbReference>
<dbReference type="PROSITE" id="PS01109">
    <property type="entry name" value="RIBOSOMAL_L10"/>
    <property type="match status" value="1"/>
</dbReference>
<dbReference type="GO" id="GO:0070180">
    <property type="term" value="F:large ribosomal subunit rRNA binding"/>
    <property type="evidence" value="ECO:0007669"/>
    <property type="project" value="UniProtKB-UniRule"/>
</dbReference>
<reference evidence="7" key="1">
    <citation type="submission" date="2017-06" db="EMBL/GenBank/DDBJ databases">
        <authorList>
            <person name="Varghese N."/>
            <person name="Submissions S."/>
        </authorList>
    </citation>
    <scope>NUCLEOTIDE SEQUENCE [LARGE SCALE GENOMIC DNA]</scope>
    <source>
        <strain evidence="7">JAD2</strain>
    </source>
</reference>
<dbReference type="RefSeq" id="WP_088571964.1">
    <property type="nucleotide sequence ID" value="NZ_FYEK01000046.1"/>
</dbReference>
<evidence type="ECO:0000256" key="5">
    <source>
        <dbReference type="HAMAP-Rule" id="MF_00362"/>
    </source>
</evidence>
<evidence type="ECO:0000256" key="3">
    <source>
        <dbReference type="ARBA" id="ARBA00023274"/>
    </source>
</evidence>
<dbReference type="SUPFAM" id="SSF160369">
    <property type="entry name" value="Ribosomal protein L10-like"/>
    <property type="match status" value="1"/>
</dbReference>
<dbReference type="InterPro" id="IPR022973">
    <property type="entry name" value="Ribosomal_uL10_bac"/>
</dbReference>
<evidence type="ECO:0000256" key="1">
    <source>
        <dbReference type="ARBA" id="ARBA00008889"/>
    </source>
</evidence>
<dbReference type="FunCoup" id="A0A212RFT2">
    <property type="interactions" value="428"/>
</dbReference>
<dbReference type="InParanoid" id="A0A212RFT2"/>
<dbReference type="InterPro" id="IPR002363">
    <property type="entry name" value="Ribosomal_uL10_CS_bac"/>
</dbReference>
<evidence type="ECO:0000313" key="6">
    <source>
        <dbReference type="EMBL" id="SNB71083.1"/>
    </source>
</evidence>
<dbReference type="NCBIfam" id="NF000955">
    <property type="entry name" value="PRK00099.1-1"/>
    <property type="match status" value="1"/>
</dbReference>
<keyword evidence="5" id="KW-0694">RNA-binding</keyword>
<dbReference type="Gene3D" id="3.30.70.1730">
    <property type="match status" value="1"/>
</dbReference>
<dbReference type="InterPro" id="IPR043141">
    <property type="entry name" value="Ribosomal_uL10-like_sf"/>
</dbReference>
<comment type="function">
    <text evidence="5">Forms part of the ribosomal stalk, playing a central role in the interaction of the ribosome with GTP-bound translation factors.</text>
</comment>
<dbReference type="CDD" id="cd05797">
    <property type="entry name" value="Ribosomal_L10"/>
    <property type="match status" value="1"/>
</dbReference>
<proteinExistence type="inferred from homology"/>
<evidence type="ECO:0000256" key="4">
    <source>
        <dbReference type="ARBA" id="ARBA00035202"/>
    </source>
</evidence>
<dbReference type="GO" id="GO:0003735">
    <property type="term" value="F:structural constituent of ribosome"/>
    <property type="evidence" value="ECO:0007669"/>
    <property type="project" value="InterPro"/>
</dbReference>
<dbReference type="AlphaFoldDB" id="A0A212RFT2"/>
<gene>
    <name evidence="5" type="primary">rplJ</name>
    <name evidence="6" type="ORF">SAMN02746019_00015760</name>
</gene>
<keyword evidence="3 5" id="KW-0687">Ribonucleoprotein</keyword>
<keyword evidence="7" id="KW-1185">Reference proteome</keyword>
<dbReference type="GO" id="GO:0015934">
    <property type="term" value="C:large ribosomal subunit"/>
    <property type="evidence" value="ECO:0007669"/>
    <property type="project" value="InterPro"/>
</dbReference>